<feature type="domain" description="RagB/SusD" evidence="6">
    <location>
        <begin position="319"/>
        <end position="563"/>
    </location>
</feature>
<comment type="subcellular location">
    <subcellularLocation>
        <location evidence="1">Cell outer membrane</location>
    </subcellularLocation>
</comment>
<dbReference type="InterPro" id="IPR011990">
    <property type="entry name" value="TPR-like_helical_dom_sf"/>
</dbReference>
<dbReference type="InterPro" id="IPR033985">
    <property type="entry name" value="SusD-like_N"/>
</dbReference>
<dbReference type="InterPro" id="IPR012944">
    <property type="entry name" value="SusD_RagB_dom"/>
</dbReference>
<keyword evidence="4" id="KW-0472">Membrane</keyword>
<dbReference type="Pfam" id="PF14322">
    <property type="entry name" value="SusD-like_3"/>
    <property type="match status" value="1"/>
</dbReference>
<dbReference type="PROSITE" id="PS51257">
    <property type="entry name" value="PROKAR_LIPOPROTEIN"/>
    <property type="match status" value="1"/>
</dbReference>
<proteinExistence type="inferred from homology"/>
<evidence type="ECO:0000256" key="4">
    <source>
        <dbReference type="ARBA" id="ARBA00023136"/>
    </source>
</evidence>
<dbReference type="EMBL" id="JSYN01000027">
    <property type="protein sequence ID" value="KIA91664.1"/>
    <property type="molecule type" value="Genomic_DNA"/>
</dbReference>
<accession>A0A0C1FUZ3</accession>
<dbReference type="OrthoDB" id="5694214at2"/>
<dbReference type="RefSeq" id="WP_039479827.1">
    <property type="nucleotide sequence ID" value="NZ_JSYN01000027.1"/>
</dbReference>
<evidence type="ECO:0000259" key="6">
    <source>
        <dbReference type="Pfam" id="PF07980"/>
    </source>
</evidence>
<evidence type="ECO:0000259" key="7">
    <source>
        <dbReference type="Pfam" id="PF14322"/>
    </source>
</evidence>
<protein>
    <submittedName>
        <fullName evidence="8">Glycan metabolism protein</fullName>
    </submittedName>
</protein>
<keyword evidence="9" id="KW-1185">Reference proteome</keyword>
<name>A0A0C1FUZ3_9SPHI</name>
<dbReference type="Gene3D" id="1.25.40.390">
    <property type="match status" value="1"/>
</dbReference>
<keyword evidence="5" id="KW-0998">Cell outer membrane</keyword>
<dbReference type="SUPFAM" id="SSF48452">
    <property type="entry name" value="TPR-like"/>
    <property type="match status" value="1"/>
</dbReference>
<dbReference type="Proteomes" id="UP000031246">
    <property type="component" value="Unassembled WGS sequence"/>
</dbReference>
<dbReference type="CDD" id="cd08977">
    <property type="entry name" value="SusD"/>
    <property type="match status" value="1"/>
</dbReference>
<comment type="similarity">
    <text evidence="2">Belongs to the SusD family.</text>
</comment>
<evidence type="ECO:0000256" key="5">
    <source>
        <dbReference type="ARBA" id="ARBA00023237"/>
    </source>
</evidence>
<dbReference type="Pfam" id="PF07980">
    <property type="entry name" value="SusD_RagB"/>
    <property type="match status" value="1"/>
</dbReference>
<evidence type="ECO:0000313" key="8">
    <source>
        <dbReference type="EMBL" id="KIA91664.1"/>
    </source>
</evidence>
<comment type="caution">
    <text evidence="8">The sequence shown here is derived from an EMBL/GenBank/DDBJ whole genome shotgun (WGS) entry which is preliminary data.</text>
</comment>
<feature type="domain" description="SusD-like N-terminal" evidence="7">
    <location>
        <begin position="20"/>
        <end position="216"/>
    </location>
</feature>
<evidence type="ECO:0000256" key="3">
    <source>
        <dbReference type="ARBA" id="ARBA00022729"/>
    </source>
</evidence>
<dbReference type="GO" id="GO:0009279">
    <property type="term" value="C:cell outer membrane"/>
    <property type="evidence" value="ECO:0007669"/>
    <property type="project" value="UniProtKB-SubCell"/>
</dbReference>
<evidence type="ECO:0000256" key="1">
    <source>
        <dbReference type="ARBA" id="ARBA00004442"/>
    </source>
</evidence>
<evidence type="ECO:0000256" key="2">
    <source>
        <dbReference type="ARBA" id="ARBA00006275"/>
    </source>
</evidence>
<sequence length="563" mass="62191">MKKIFVLLVLVAVASSSCKKFLDTQPTDKIALEQYYTDEAGLTQALAGVYDPLGSDNVYGNLPNGFEACTDEGYYARSGQVTGIQVFNFDPSNTNVTNLWTDLYTGINRANDLIAHIDVPQMDEGKRQIILGEALFLRGYYYFMLVTRYGDVPLRLTPTTSPNNVQLARTKTADVYAQILKDMTAAETKVATSTAIGYPSRVSKTVVEGVLARVCLQMAGYPLNDTGKYAEALAWTKKVISSGEHSLNTTFSTDAAFNGFNETLPSVPANANNAYRQIFINAAQEVYNIKESMWEIEFKGNRTDGYFDLGPLGSQVGITMTPSAANSPLYNYPGYCYGFIKGTARLFNKYDATGKDLRRDWVLTTYTWTVNNTTNTATKTAIAKTVQYGRDMAKWRREYELLAIKNKNQTGINFPVLRYADILLMFAEAENQVNGPTAEAYNAINQVRRRGYGLPIATASVVADLTGLTKATFQLAIEDERMRELCFEGLRRMDLIRWNKFVSTMNSVGAEMGAAPTTGALTSGNQQYGGLGGKNVTARNLLFPIPSLEMSSNKLITENNPGW</sequence>
<dbReference type="AlphaFoldDB" id="A0A0C1FUZ3"/>
<evidence type="ECO:0000313" key="9">
    <source>
        <dbReference type="Proteomes" id="UP000031246"/>
    </source>
</evidence>
<gene>
    <name evidence="8" type="ORF">OC25_20070</name>
</gene>
<reference evidence="8 9" key="1">
    <citation type="submission" date="2014-10" db="EMBL/GenBank/DDBJ databases">
        <title>Pedobacter Kyungheensis.</title>
        <authorList>
            <person name="Anderson B.M."/>
            <person name="Newman J.D."/>
        </authorList>
    </citation>
    <scope>NUCLEOTIDE SEQUENCE [LARGE SCALE GENOMIC DNA]</scope>
    <source>
        <strain evidence="8 9">KACC 16221</strain>
    </source>
</reference>
<keyword evidence="3" id="KW-0732">Signal</keyword>
<organism evidence="8 9">
    <name type="scientific">Pedobacter kyungheensis</name>
    <dbReference type="NCBI Taxonomy" id="1069985"/>
    <lineage>
        <taxon>Bacteria</taxon>
        <taxon>Pseudomonadati</taxon>
        <taxon>Bacteroidota</taxon>
        <taxon>Sphingobacteriia</taxon>
        <taxon>Sphingobacteriales</taxon>
        <taxon>Sphingobacteriaceae</taxon>
        <taxon>Pedobacter</taxon>
    </lineage>
</organism>